<accession>A0A0X3ART8</accession>
<evidence type="ECO:0000313" key="1">
    <source>
        <dbReference type="EMBL" id="CVK17180.1"/>
    </source>
</evidence>
<reference evidence="1 2" key="1">
    <citation type="submission" date="2016-01" db="EMBL/GenBank/DDBJ databases">
        <authorList>
            <person name="McClelland M."/>
            <person name="Jain A."/>
            <person name="Saraogi P."/>
            <person name="Mendelson R."/>
            <person name="Westerman R."/>
            <person name="SanMiguel P."/>
            <person name="Csonka L."/>
        </authorList>
    </citation>
    <scope>NUCLEOTIDE SEQUENCE [LARGE SCALE GENOMIC DNA]</scope>
    <source>
        <strain evidence="1 2">R-53146</strain>
    </source>
</reference>
<keyword evidence="2" id="KW-1185">Reference proteome</keyword>
<gene>
    <name evidence="1" type="ORF">Ga0061079_1197</name>
</gene>
<dbReference type="STRING" id="1586267.GCA_001418685_02044"/>
<name>A0A0X3ART8_9FLAO</name>
<protein>
    <recommendedName>
        <fullName evidence="3">Lipoprotein</fullName>
    </recommendedName>
</protein>
<dbReference type="AlphaFoldDB" id="A0A0X3ART8"/>
<dbReference type="OrthoDB" id="1259728at2"/>
<proteinExistence type="predicted"/>
<evidence type="ECO:0008006" key="3">
    <source>
        <dbReference type="Google" id="ProtNLM"/>
    </source>
</evidence>
<dbReference type="Proteomes" id="UP000182761">
    <property type="component" value="Unassembled WGS sequence"/>
</dbReference>
<organism evidence="1 2">
    <name type="scientific">Apibacter mensalis</name>
    <dbReference type="NCBI Taxonomy" id="1586267"/>
    <lineage>
        <taxon>Bacteria</taxon>
        <taxon>Pseudomonadati</taxon>
        <taxon>Bacteroidota</taxon>
        <taxon>Flavobacteriia</taxon>
        <taxon>Flavobacteriales</taxon>
        <taxon>Weeksellaceae</taxon>
        <taxon>Apibacter</taxon>
    </lineage>
</organism>
<dbReference type="RefSeq" id="WP_073961272.1">
    <property type="nucleotide sequence ID" value="NZ_FCOR01000019.1"/>
</dbReference>
<evidence type="ECO:0000313" key="2">
    <source>
        <dbReference type="Proteomes" id="UP000182761"/>
    </source>
</evidence>
<sequence length="115" mass="13333">MKKVFILLMGTCSLISCLKIDCDKAAQAAKERECLLIIEQELSTSTPYLNAKGRNLLTKEPCECKDEGRWWVQYREYMSVGDTLIKRKGELVFYIHKKDTILSFPWGECEGKIYE</sequence>
<dbReference type="EMBL" id="FCOR01000019">
    <property type="protein sequence ID" value="CVK17180.1"/>
    <property type="molecule type" value="Genomic_DNA"/>
</dbReference>
<dbReference type="PROSITE" id="PS51257">
    <property type="entry name" value="PROKAR_LIPOPROTEIN"/>
    <property type="match status" value="1"/>
</dbReference>